<accession>A0A7G9Z028</accession>
<protein>
    <submittedName>
        <fullName evidence="1">Uncharacterized protein</fullName>
    </submittedName>
</protein>
<dbReference type="AlphaFoldDB" id="A0A7G9Z028"/>
<sequence>MKIVTIIVLVVIALFVLLPILSGNASIPEDLSPIEIGDFIKDYVHYWLTALRRVF</sequence>
<proteinExistence type="predicted"/>
<name>A0A7G9Z028_9EURY</name>
<dbReference type="EMBL" id="MT631547">
    <property type="protein sequence ID" value="QNO53612.1"/>
    <property type="molecule type" value="Genomic_DNA"/>
</dbReference>
<reference evidence="1" key="1">
    <citation type="submission" date="2020-06" db="EMBL/GenBank/DDBJ databases">
        <title>Unique genomic features of the anaerobic methanotrophic archaea.</title>
        <authorList>
            <person name="Chadwick G.L."/>
            <person name="Skennerton C.T."/>
            <person name="Laso-Perez R."/>
            <person name="Leu A.O."/>
            <person name="Speth D.R."/>
            <person name="Yu H."/>
            <person name="Morgan-Lang C."/>
            <person name="Hatzenpichler R."/>
            <person name="Goudeau D."/>
            <person name="Malmstrom R."/>
            <person name="Brazelton W.J."/>
            <person name="Woyke T."/>
            <person name="Hallam S.J."/>
            <person name="Tyson G.W."/>
            <person name="Wegener G."/>
            <person name="Boetius A."/>
            <person name="Orphan V."/>
        </authorList>
    </citation>
    <scope>NUCLEOTIDE SEQUENCE</scope>
</reference>
<evidence type="ECO:0000313" key="1">
    <source>
        <dbReference type="EMBL" id="QNO53612.1"/>
    </source>
</evidence>
<organism evidence="1">
    <name type="scientific">Candidatus Methanophagaceae archaeon ANME-1 ERB6</name>
    <dbReference type="NCBI Taxonomy" id="2759912"/>
    <lineage>
        <taxon>Archaea</taxon>
        <taxon>Methanobacteriati</taxon>
        <taxon>Methanobacteriota</taxon>
        <taxon>Stenosarchaea group</taxon>
        <taxon>Methanomicrobia</taxon>
        <taxon>Candidatus Methanophagales</taxon>
        <taxon>Candidatus Methanophagaceae</taxon>
    </lineage>
</organism>
<gene>
    <name evidence="1" type="ORF">NGENPBHE_00012</name>
</gene>